<gene>
    <name evidence="3" type="ORF">ATL42_1500</name>
</gene>
<keyword evidence="4" id="KW-1185">Reference proteome</keyword>
<dbReference type="Gene3D" id="2.30.110.10">
    <property type="entry name" value="Electron Transport, Fmn-binding Protein, Chain A"/>
    <property type="match status" value="1"/>
</dbReference>
<dbReference type="GO" id="GO:0016627">
    <property type="term" value="F:oxidoreductase activity, acting on the CH-CH group of donors"/>
    <property type="evidence" value="ECO:0007669"/>
    <property type="project" value="TreeGrafter"/>
</dbReference>
<keyword evidence="1" id="KW-0560">Oxidoreductase</keyword>
<evidence type="ECO:0000313" key="3">
    <source>
        <dbReference type="EMBL" id="PFG33621.1"/>
    </source>
</evidence>
<dbReference type="InterPro" id="IPR011576">
    <property type="entry name" value="Pyridox_Oxase_N"/>
</dbReference>
<dbReference type="RefSeq" id="WP_098454805.1">
    <property type="nucleotide sequence ID" value="NZ_PDJG01000001.1"/>
</dbReference>
<comment type="caution">
    <text evidence="3">The sequence shown here is derived from an EMBL/GenBank/DDBJ whole genome shotgun (WGS) entry which is preliminary data.</text>
</comment>
<dbReference type="PANTHER" id="PTHR35176">
    <property type="entry name" value="HEME OXYGENASE HI_0854-RELATED"/>
    <property type="match status" value="1"/>
</dbReference>
<protein>
    <recommendedName>
        <fullName evidence="2">Pyridoxamine 5'-phosphate oxidase N-terminal domain-containing protein</fullName>
    </recommendedName>
</protein>
<evidence type="ECO:0000256" key="1">
    <source>
        <dbReference type="ARBA" id="ARBA00023002"/>
    </source>
</evidence>
<dbReference type="InterPro" id="IPR012349">
    <property type="entry name" value="Split_barrel_FMN-bd"/>
</dbReference>
<proteinExistence type="predicted"/>
<dbReference type="Proteomes" id="UP000225548">
    <property type="component" value="Unassembled WGS sequence"/>
</dbReference>
<feature type="domain" description="Pyridoxamine 5'-phosphate oxidase N-terminal" evidence="2">
    <location>
        <begin position="28"/>
        <end position="104"/>
    </location>
</feature>
<dbReference type="PANTHER" id="PTHR35176:SF6">
    <property type="entry name" value="HEME OXYGENASE HI_0854-RELATED"/>
    <property type="match status" value="1"/>
</dbReference>
<dbReference type="EMBL" id="PDJG01000001">
    <property type="protein sequence ID" value="PFG33621.1"/>
    <property type="molecule type" value="Genomic_DNA"/>
</dbReference>
<accession>A0A2A9E4Z0</accession>
<name>A0A2A9E4Z0_9MICO</name>
<dbReference type="InterPro" id="IPR052019">
    <property type="entry name" value="F420H2_bilvrd_red/Heme_oxyg"/>
</dbReference>
<dbReference type="Pfam" id="PF01243">
    <property type="entry name" value="PNPOx_N"/>
    <property type="match status" value="1"/>
</dbReference>
<reference evidence="3 4" key="1">
    <citation type="submission" date="2017-10" db="EMBL/GenBank/DDBJ databases">
        <title>Sequencing the genomes of 1000 actinobacteria strains.</title>
        <authorList>
            <person name="Klenk H.-P."/>
        </authorList>
    </citation>
    <scope>NUCLEOTIDE SEQUENCE [LARGE SCALE GENOMIC DNA]</scope>
    <source>
        <strain evidence="3 4">DSM 18966</strain>
    </source>
</reference>
<evidence type="ECO:0000259" key="2">
    <source>
        <dbReference type="Pfam" id="PF01243"/>
    </source>
</evidence>
<dbReference type="GO" id="GO:0005829">
    <property type="term" value="C:cytosol"/>
    <property type="evidence" value="ECO:0007669"/>
    <property type="project" value="TreeGrafter"/>
</dbReference>
<organism evidence="3 4">
    <name type="scientific">Sanguibacter antarcticus</name>
    <dbReference type="NCBI Taxonomy" id="372484"/>
    <lineage>
        <taxon>Bacteria</taxon>
        <taxon>Bacillati</taxon>
        <taxon>Actinomycetota</taxon>
        <taxon>Actinomycetes</taxon>
        <taxon>Micrococcales</taxon>
        <taxon>Sanguibacteraceae</taxon>
        <taxon>Sanguibacter</taxon>
    </lineage>
</organism>
<dbReference type="OrthoDB" id="5115613at2"/>
<dbReference type="GO" id="GO:0070967">
    <property type="term" value="F:coenzyme F420 binding"/>
    <property type="evidence" value="ECO:0007669"/>
    <property type="project" value="TreeGrafter"/>
</dbReference>
<sequence length="164" mass="17472">MVHSAPAHDPGRSGVSWGTFVREAPDLADQVRERFEAHSQHVLATLTIIGSPRVSGASVGWWRDELWIAAPPGSHKARDLRADARLALHSNPGDGTVGDARVGGLAVDLVGGDARDDLLAHSGLAASTDVFLVRLRTVRSTAPVVEHGPLETSRWRSGHGAHEH</sequence>
<dbReference type="SUPFAM" id="SSF50475">
    <property type="entry name" value="FMN-binding split barrel"/>
    <property type="match status" value="1"/>
</dbReference>
<evidence type="ECO:0000313" key="4">
    <source>
        <dbReference type="Proteomes" id="UP000225548"/>
    </source>
</evidence>
<dbReference type="AlphaFoldDB" id="A0A2A9E4Z0"/>